<name>A0A835NJK9_9PASS</name>
<proteinExistence type="predicted"/>
<dbReference type="GO" id="GO:0051225">
    <property type="term" value="P:spindle assembly"/>
    <property type="evidence" value="ECO:0007669"/>
    <property type="project" value="InterPro"/>
</dbReference>
<dbReference type="PANTHER" id="PTHR16151:SF2">
    <property type="entry name" value="HAUS AUGMIN-LIKE COMPLEX SUBUNIT 6"/>
    <property type="match status" value="1"/>
</dbReference>
<dbReference type="InterPro" id="IPR026797">
    <property type="entry name" value="HAUS_6"/>
</dbReference>
<accession>A0A835NJK9</accession>
<sequence>MEKRRARQIFRMKQNDRNKNDTTERIQKVRSMWTLILEMLTSLKKEKEVVDSVLEDCVNPCILDGTDVVLSVPGLLTHTIESNKYGQLLKASSLQCFSSSDEDEDSVFDQSFSDNYDSCHEECHGKNDGALEDMKDTALNLHTCVGNKKSAPPKTLKKGKEEFPALEMEKNAGKNVTQPKSPVKKDDLLEKARDELAEEIAKSVCESPDSGEEKGMALDDLISSLSFNPFLTRKQIPRTPENLLTEIRSSWRKAIQTEASLELELSSTQVVTEESSMNATCIQEEVDSAFVMDGEKSTNDSENDEDIKKSDLDVQSLSNSHEVLKKTASKSEEKLRQILIQKELELVPLSRTRSKGTLDLLHPQSPCIQVFGFCPHFLCPSTQMVSPVFISFVIQK</sequence>
<reference evidence="1" key="1">
    <citation type="submission" date="2020-10" db="EMBL/GenBank/DDBJ databases">
        <title>Feather gene expression reveals the developmental basis of iridescence in African starlings.</title>
        <authorList>
            <person name="Rubenstein D.R."/>
        </authorList>
    </citation>
    <scope>NUCLEOTIDE SEQUENCE</scope>
    <source>
        <strain evidence="1">SS15</strain>
        <tissue evidence="1">Liver</tissue>
    </source>
</reference>
<evidence type="ECO:0000313" key="1">
    <source>
        <dbReference type="EMBL" id="KAG0115874.1"/>
    </source>
</evidence>
<dbReference type="GO" id="GO:0008017">
    <property type="term" value="F:microtubule binding"/>
    <property type="evidence" value="ECO:0007669"/>
    <property type="project" value="TreeGrafter"/>
</dbReference>
<dbReference type="EMBL" id="JADDUC020000004">
    <property type="protein sequence ID" value="KAI1239948.1"/>
    <property type="molecule type" value="Genomic_DNA"/>
</dbReference>
<keyword evidence="3" id="KW-1185">Reference proteome</keyword>
<reference evidence="2" key="3">
    <citation type="submission" date="2022-01" db="EMBL/GenBank/DDBJ databases">
        <authorList>
            <person name="Rubenstein D.R."/>
        </authorList>
    </citation>
    <scope>NUCLEOTIDE SEQUENCE</scope>
    <source>
        <strain evidence="2">SS15</strain>
        <tissue evidence="2">Liver</tissue>
    </source>
</reference>
<dbReference type="AlphaFoldDB" id="A0A835NJK9"/>
<dbReference type="GO" id="GO:0070652">
    <property type="term" value="C:HAUS complex"/>
    <property type="evidence" value="ECO:0007669"/>
    <property type="project" value="InterPro"/>
</dbReference>
<dbReference type="OrthoDB" id="5575722at2759"/>
<comment type="caution">
    <text evidence="1">The sequence shown here is derived from an EMBL/GenBank/DDBJ whole genome shotgun (WGS) entry which is preliminary data.</text>
</comment>
<protein>
    <submittedName>
        <fullName evidence="1">HAUS augmin-like complex subunit 6</fullName>
    </submittedName>
</protein>
<dbReference type="GO" id="GO:1990498">
    <property type="term" value="C:mitotic spindle microtubule"/>
    <property type="evidence" value="ECO:0007669"/>
    <property type="project" value="TreeGrafter"/>
</dbReference>
<dbReference type="Proteomes" id="UP000618051">
    <property type="component" value="Unassembled WGS sequence"/>
</dbReference>
<reference evidence="2 3" key="2">
    <citation type="journal article" date="2021" name="J. Hered.">
        <title>Feather Gene Expression Elucidates the Developmental Basis of Plumage Iridescence in African Starlings.</title>
        <authorList>
            <person name="Rubenstein D.R."/>
            <person name="Corvelo A."/>
            <person name="MacManes M.D."/>
            <person name="Maia R."/>
            <person name="Narzisi G."/>
            <person name="Rousaki A."/>
            <person name="Vandenabeele P."/>
            <person name="Shawkey M.D."/>
            <person name="Solomon J."/>
        </authorList>
    </citation>
    <scope>NUCLEOTIDE SEQUENCE [LARGE SCALE GENOMIC DNA]</scope>
    <source>
        <strain evidence="2">SS15</strain>
    </source>
</reference>
<evidence type="ECO:0000313" key="2">
    <source>
        <dbReference type="EMBL" id="KAI1239948.1"/>
    </source>
</evidence>
<feature type="non-terminal residue" evidence="1">
    <location>
        <position position="1"/>
    </location>
</feature>
<organism evidence="1">
    <name type="scientific">Lamprotornis superbus</name>
    <dbReference type="NCBI Taxonomy" id="245042"/>
    <lineage>
        <taxon>Eukaryota</taxon>
        <taxon>Metazoa</taxon>
        <taxon>Chordata</taxon>
        <taxon>Craniata</taxon>
        <taxon>Vertebrata</taxon>
        <taxon>Euteleostomi</taxon>
        <taxon>Archelosauria</taxon>
        <taxon>Archosauria</taxon>
        <taxon>Dinosauria</taxon>
        <taxon>Saurischia</taxon>
        <taxon>Theropoda</taxon>
        <taxon>Coelurosauria</taxon>
        <taxon>Aves</taxon>
        <taxon>Neognathae</taxon>
        <taxon>Neoaves</taxon>
        <taxon>Telluraves</taxon>
        <taxon>Australaves</taxon>
        <taxon>Passeriformes</taxon>
        <taxon>Sturnidae</taxon>
        <taxon>Lamprotornis</taxon>
    </lineage>
</organism>
<dbReference type="PANTHER" id="PTHR16151">
    <property type="entry name" value="HAUS AUGMIN-LIKE COMPLEX SUBUNIT 6"/>
    <property type="match status" value="1"/>
</dbReference>
<evidence type="ECO:0000313" key="3">
    <source>
        <dbReference type="Proteomes" id="UP000618051"/>
    </source>
</evidence>
<gene>
    <name evidence="2" type="ORF">IHE44_0011388</name>
    <name evidence="1" type="ORF">IHE44_005011</name>
</gene>
<dbReference type="EMBL" id="JADDUC010000194">
    <property type="protein sequence ID" value="KAG0115874.1"/>
    <property type="molecule type" value="Genomic_DNA"/>
</dbReference>